<reference evidence="4 5" key="1">
    <citation type="submission" date="2019-09" db="EMBL/GenBank/DDBJ databases">
        <title>Goodfellowia gen. nov., a new genus of the Pseudonocardineae related to Actinoalloteichus, containing Goodfellowia coeruleoviolacea gen. nov., comb. nov. gen. nov., comb. nov.</title>
        <authorList>
            <person name="Labeda D."/>
        </authorList>
    </citation>
    <scope>NUCLEOTIDE SEQUENCE [LARGE SCALE GENOMIC DNA]</scope>
    <source>
        <strain evidence="4 5">AN110305</strain>
    </source>
</reference>
<keyword evidence="2" id="KW-0378">Hydrolase</keyword>
<dbReference type="SUPFAM" id="SSF52972">
    <property type="entry name" value="ITPase-like"/>
    <property type="match status" value="1"/>
</dbReference>
<dbReference type="PANTHER" id="PTHR11067:SF9">
    <property type="entry name" value="INOSINE TRIPHOSPHATE PYROPHOSPHATASE"/>
    <property type="match status" value="1"/>
</dbReference>
<feature type="region of interest" description="Disordered" evidence="3">
    <location>
        <begin position="1"/>
        <end position="83"/>
    </location>
</feature>
<dbReference type="Pfam" id="PF01725">
    <property type="entry name" value="Ham1p_like"/>
    <property type="match status" value="1"/>
</dbReference>
<dbReference type="GO" id="GO:0009143">
    <property type="term" value="P:nucleoside triphosphate catabolic process"/>
    <property type="evidence" value="ECO:0007669"/>
    <property type="project" value="InterPro"/>
</dbReference>
<comment type="similarity">
    <text evidence="1">Belongs to the HAM1 NTPase family.</text>
</comment>
<evidence type="ECO:0000256" key="1">
    <source>
        <dbReference type="ARBA" id="ARBA00008023"/>
    </source>
</evidence>
<dbReference type="InterPro" id="IPR029001">
    <property type="entry name" value="ITPase-like_fam"/>
</dbReference>
<dbReference type="EMBL" id="VUOB01000042">
    <property type="protein sequence ID" value="KAA2258149.1"/>
    <property type="molecule type" value="Genomic_DNA"/>
</dbReference>
<dbReference type="GO" id="GO:0047429">
    <property type="term" value="F:nucleoside triphosphate diphosphatase activity"/>
    <property type="evidence" value="ECO:0007669"/>
    <property type="project" value="InterPro"/>
</dbReference>
<gene>
    <name evidence="4" type="ORF">F0L68_24565</name>
</gene>
<comment type="caution">
    <text evidence="4">The sequence shown here is derived from an EMBL/GenBank/DDBJ whole genome shotgun (WGS) entry which is preliminary data.</text>
</comment>
<dbReference type="Gene3D" id="3.90.950.10">
    <property type="match status" value="1"/>
</dbReference>
<dbReference type="CDD" id="cd00515">
    <property type="entry name" value="HAM1"/>
    <property type="match status" value="1"/>
</dbReference>
<dbReference type="OrthoDB" id="9807456at2"/>
<name>A0A5B2X4T3_9PSEU</name>
<evidence type="ECO:0000313" key="4">
    <source>
        <dbReference type="EMBL" id="KAA2258149.1"/>
    </source>
</evidence>
<dbReference type="Proteomes" id="UP000323454">
    <property type="component" value="Unassembled WGS sequence"/>
</dbReference>
<accession>A0A5B2X4T3</accession>
<evidence type="ECO:0000256" key="3">
    <source>
        <dbReference type="SAM" id="MobiDB-lite"/>
    </source>
</evidence>
<sequence length="290" mass="31433">MSSVMLPPTCQRSRRSPATVGGDRQATGRRLSSATRRAGRGTCPDSATPQRDPPVDGARSPTRSAASTLLHGQSPASVQSGDIDRIHVSDSALANTVSDRSSRTYDDRMLTSFTFVTGNPGKAEQLGYHLSIPVAHQDVDLLEIQSLDPHDVAEHKAREAYRVLGSPVLVEDTSLTFHALGRLPGPLIKWFLTELENSGLTRLLDGHEDRSATAEVVFCLYDGETARTFHGEVRGRIAERPRGVMGFGWDPIFVPDGHDRTWGEMSPAEQAATSVRRIALAKLEAELAAS</sequence>
<dbReference type="GO" id="GO:0005737">
    <property type="term" value="C:cytoplasm"/>
    <property type="evidence" value="ECO:0007669"/>
    <property type="project" value="TreeGrafter"/>
</dbReference>
<dbReference type="AlphaFoldDB" id="A0A5B2X4T3"/>
<dbReference type="PANTHER" id="PTHR11067">
    <property type="entry name" value="INOSINE TRIPHOSPHATE PYROPHOSPHATASE/HAM1 PROTEIN"/>
    <property type="match status" value="1"/>
</dbReference>
<protein>
    <submittedName>
        <fullName evidence="4">Non-canonical purine NTP pyrophosphatase</fullName>
    </submittedName>
</protein>
<organism evidence="4 5">
    <name type="scientific">Solihabitans fulvus</name>
    <dbReference type="NCBI Taxonomy" id="1892852"/>
    <lineage>
        <taxon>Bacteria</taxon>
        <taxon>Bacillati</taxon>
        <taxon>Actinomycetota</taxon>
        <taxon>Actinomycetes</taxon>
        <taxon>Pseudonocardiales</taxon>
        <taxon>Pseudonocardiaceae</taxon>
        <taxon>Solihabitans</taxon>
    </lineage>
</organism>
<proteinExistence type="inferred from homology"/>
<keyword evidence="5" id="KW-1185">Reference proteome</keyword>
<evidence type="ECO:0000313" key="5">
    <source>
        <dbReference type="Proteomes" id="UP000323454"/>
    </source>
</evidence>
<reference evidence="4 5" key="2">
    <citation type="submission" date="2019-09" db="EMBL/GenBank/DDBJ databases">
        <authorList>
            <person name="Jin C."/>
        </authorList>
    </citation>
    <scope>NUCLEOTIDE SEQUENCE [LARGE SCALE GENOMIC DNA]</scope>
    <source>
        <strain evidence="4 5">AN110305</strain>
    </source>
</reference>
<evidence type="ECO:0000256" key="2">
    <source>
        <dbReference type="ARBA" id="ARBA00022801"/>
    </source>
</evidence>
<dbReference type="InterPro" id="IPR002637">
    <property type="entry name" value="RdgB/HAM1"/>
</dbReference>
<feature type="compositionally biased region" description="Polar residues" evidence="3">
    <location>
        <begin position="61"/>
        <end position="80"/>
    </location>
</feature>